<evidence type="ECO:0000313" key="12">
    <source>
        <dbReference type="EMBL" id="KAJ0190910.1"/>
    </source>
</evidence>
<evidence type="ECO:0000256" key="4">
    <source>
        <dbReference type="ARBA" id="ARBA00015647"/>
    </source>
</evidence>
<keyword evidence="6" id="KW-0566">Pantothenate biosynthesis</keyword>
<dbReference type="HAMAP" id="MF_00158">
    <property type="entry name" value="PanC"/>
    <property type="match status" value="1"/>
</dbReference>
<evidence type="ECO:0000256" key="9">
    <source>
        <dbReference type="ARBA" id="ARBA00029902"/>
    </source>
</evidence>
<comment type="pathway">
    <text evidence="1">Cofactor biosynthesis; (R)-pantothenate biosynthesis; (R)-pantothenate from (R)-pantoate and beta-alanine: step 1/1.</text>
</comment>
<dbReference type="SUPFAM" id="SSF52374">
    <property type="entry name" value="Nucleotidylyl transferase"/>
    <property type="match status" value="2"/>
</dbReference>
<organism evidence="12 13">
    <name type="scientific">Lactuca sativa</name>
    <name type="common">Garden lettuce</name>
    <dbReference type="NCBI Taxonomy" id="4236"/>
    <lineage>
        <taxon>Eukaryota</taxon>
        <taxon>Viridiplantae</taxon>
        <taxon>Streptophyta</taxon>
        <taxon>Embryophyta</taxon>
        <taxon>Tracheophyta</taxon>
        <taxon>Spermatophyta</taxon>
        <taxon>Magnoliopsida</taxon>
        <taxon>eudicotyledons</taxon>
        <taxon>Gunneridae</taxon>
        <taxon>Pentapetalae</taxon>
        <taxon>asterids</taxon>
        <taxon>campanulids</taxon>
        <taxon>Asterales</taxon>
        <taxon>Asteraceae</taxon>
        <taxon>Cichorioideae</taxon>
        <taxon>Cichorieae</taxon>
        <taxon>Lactucinae</taxon>
        <taxon>Lactuca</taxon>
    </lineage>
</organism>
<dbReference type="EC" id="6.3.2.1" evidence="3"/>
<dbReference type="Pfam" id="PF02569">
    <property type="entry name" value="Pantoate_ligase"/>
    <property type="match status" value="3"/>
</dbReference>
<keyword evidence="13" id="KW-1185">Reference proteome</keyword>
<dbReference type="InterPro" id="IPR042176">
    <property type="entry name" value="Pantoate_ligase_C"/>
</dbReference>
<evidence type="ECO:0000256" key="2">
    <source>
        <dbReference type="ARBA" id="ARBA00009256"/>
    </source>
</evidence>
<comment type="catalytic activity">
    <reaction evidence="11">
        <text>(R)-pantoate + beta-alanine + ATP = (R)-pantothenate + AMP + diphosphate + H(+)</text>
        <dbReference type="Rhea" id="RHEA:10912"/>
        <dbReference type="ChEBI" id="CHEBI:15378"/>
        <dbReference type="ChEBI" id="CHEBI:15980"/>
        <dbReference type="ChEBI" id="CHEBI:29032"/>
        <dbReference type="ChEBI" id="CHEBI:30616"/>
        <dbReference type="ChEBI" id="CHEBI:33019"/>
        <dbReference type="ChEBI" id="CHEBI:57966"/>
        <dbReference type="ChEBI" id="CHEBI:456215"/>
        <dbReference type="EC" id="6.3.2.1"/>
    </reaction>
</comment>
<evidence type="ECO:0000256" key="5">
    <source>
        <dbReference type="ARBA" id="ARBA00022598"/>
    </source>
</evidence>
<dbReference type="GO" id="GO:0004592">
    <property type="term" value="F:pantoate-beta-alanine ligase activity"/>
    <property type="evidence" value="ECO:0000318"/>
    <property type="project" value="GO_Central"/>
</dbReference>
<dbReference type="InterPro" id="IPR003721">
    <property type="entry name" value="Pantoate_ligase"/>
</dbReference>
<dbReference type="GO" id="GO:0005829">
    <property type="term" value="C:cytosol"/>
    <property type="evidence" value="ECO:0000318"/>
    <property type="project" value="GO_Central"/>
</dbReference>
<gene>
    <name evidence="12" type="ORF">LSAT_V11C800424730</name>
</gene>
<dbReference type="PANTHER" id="PTHR21299:SF1">
    <property type="entry name" value="PANTOATE--BETA-ALANINE LIGASE"/>
    <property type="match status" value="1"/>
</dbReference>
<dbReference type="GO" id="GO:0005524">
    <property type="term" value="F:ATP binding"/>
    <property type="evidence" value="ECO:0007669"/>
    <property type="project" value="UniProtKB-KW"/>
</dbReference>
<dbReference type="Gene3D" id="3.30.1300.10">
    <property type="entry name" value="Pantoate-beta-alanine ligase, C-terminal domain"/>
    <property type="match status" value="2"/>
</dbReference>
<evidence type="ECO:0000256" key="7">
    <source>
        <dbReference type="ARBA" id="ARBA00022741"/>
    </source>
</evidence>
<reference evidence="12 13" key="1">
    <citation type="journal article" date="2017" name="Nat. Commun.">
        <title>Genome assembly with in vitro proximity ligation data and whole-genome triplication in lettuce.</title>
        <authorList>
            <person name="Reyes-Chin-Wo S."/>
            <person name="Wang Z."/>
            <person name="Yang X."/>
            <person name="Kozik A."/>
            <person name="Arikit S."/>
            <person name="Song C."/>
            <person name="Xia L."/>
            <person name="Froenicke L."/>
            <person name="Lavelle D.O."/>
            <person name="Truco M.J."/>
            <person name="Xia R."/>
            <person name="Zhu S."/>
            <person name="Xu C."/>
            <person name="Xu H."/>
            <person name="Xu X."/>
            <person name="Cox K."/>
            <person name="Korf I."/>
            <person name="Meyers B.C."/>
            <person name="Michelmore R.W."/>
        </authorList>
    </citation>
    <scope>NUCLEOTIDE SEQUENCE [LARGE SCALE GENOMIC DNA]</scope>
    <source>
        <strain evidence="13">cv. Salinas</strain>
        <tissue evidence="12">Seedlings</tissue>
    </source>
</reference>
<evidence type="ECO:0000256" key="3">
    <source>
        <dbReference type="ARBA" id="ARBA00012219"/>
    </source>
</evidence>
<evidence type="ECO:0000256" key="6">
    <source>
        <dbReference type="ARBA" id="ARBA00022655"/>
    </source>
</evidence>
<dbReference type="PANTHER" id="PTHR21299">
    <property type="entry name" value="CYTIDYLATE KINASE/PANTOATE-BETA-ALANINE LIGASE"/>
    <property type="match status" value="1"/>
</dbReference>
<keyword evidence="7" id="KW-0547">Nucleotide-binding</keyword>
<evidence type="ECO:0000256" key="1">
    <source>
        <dbReference type="ARBA" id="ARBA00004990"/>
    </source>
</evidence>
<evidence type="ECO:0000313" key="13">
    <source>
        <dbReference type="Proteomes" id="UP000235145"/>
    </source>
</evidence>
<dbReference type="InterPro" id="IPR014729">
    <property type="entry name" value="Rossmann-like_a/b/a_fold"/>
</dbReference>
<proteinExistence type="inferred from homology"/>
<evidence type="ECO:0000256" key="11">
    <source>
        <dbReference type="ARBA" id="ARBA00048258"/>
    </source>
</evidence>
<dbReference type="Proteomes" id="UP000235145">
    <property type="component" value="Unassembled WGS sequence"/>
</dbReference>
<dbReference type="EMBL" id="NBSK02000008">
    <property type="protein sequence ID" value="KAJ0190910.1"/>
    <property type="molecule type" value="Genomic_DNA"/>
</dbReference>
<comment type="similarity">
    <text evidence="2">Belongs to the pantothenate synthetase family.</text>
</comment>
<comment type="caution">
    <text evidence="12">The sequence shown here is derived from an EMBL/GenBank/DDBJ whole genome shotgun (WGS) entry which is preliminary data.</text>
</comment>
<protein>
    <recommendedName>
        <fullName evidence="4">Pantoate--beta-alanine ligase</fullName>
        <ecNumber evidence="3">6.3.2.1</ecNumber>
    </recommendedName>
    <alternativeName>
        <fullName evidence="10">Pantoate-activating enzyme</fullName>
    </alternativeName>
    <alternativeName>
        <fullName evidence="9">Pantothenate synthetase</fullName>
    </alternativeName>
</protein>
<dbReference type="GO" id="GO:0015940">
    <property type="term" value="P:pantothenate biosynthetic process"/>
    <property type="evidence" value="ECO:0000318"/>
    <property type="project" value="GO_Central"/>
</dbReference>
<sequence>MAPREPEIIRNKEQMRNWTRSMRAQGKTIGLVPTMGYLHQGHLSLIAEARKHAQLIVVSIYVNPGQFSANEDLSTYPSDFQGDIEKLQSTPDGVDVVFNPYNLYDYGKERERSGGKKREKEEGVVSCLEDERGGGFGHETWIRVEGLEKGMCGKSRPVFFRGVATVVAKLFNIIEPDVAVFGKKDYQQWRIIQRMRCLFECPVSSLLIQSYLNLAFEVGIIENDVVPVLEIVVSVRDLDFAVKVIGSEMIRDKDGLAMSSRNVHLSPQEREQIQYVVFFCDIYKNHMLICQSVYCGNGKEICYKMLQALSISRSLFEAKKGKNICSELRRSVIESIEAAGGKIDYVEIVDQESLEAINDEEITRGGGVVMCVAAWFGKVRLIDNMEIDVL</sequence>
<evidence type="ECO:0000256" key="10">
    <source>
        <dbReference type="ARBA" id="ARBA00032806"/>
    </source>
</evidence>
<dbReference type="AlphaFoldDB" id="A0A9R1UNR1"/>
<keyword evidence="5" id="KW-0436">Ligase</keyword>
<dbReference type="Gene3D" id="3.40.50.620">
    <property type="entry name" value="HUPs"/>
    <property type="match status" value="1"/>
</dbReference>
<keyword evidence="8" id="KW-0067">ATP-binding</keyword>
<dbReference type="CDD" id="cd00560">
    <property type="entry name" value="PanC"/>
    <property type="match status" value="1"/>
</dbReference>
<accession>A0A9R1UNR1</accession>
<evidence type="ECO:0000256" key="8">
    <source>
        <dbReference type="ARBA" id="ARBA00022840"/>
    </source>
</evidence>
<name>A0A9R1UNR1_LACSA</name>